<proteinExistence type="predicted"/>
<dbReference type="PANTHER" id="PTHR34404">
    <property type="entry name" value="REGULATORY PROTEIN, FMDB FAMILY"/>
    <property type="match status" value="1"/>
</dbReference>
<evidence type="ECO:0000259" key="2">
    <source>
        <dbReference type="SMART" id="SM00834"/>
    </source>
</evidence>
<name>H5S9Y6_9BACT</name>
<accession>H5S9Y6</accession>
<dbReference type="PANTHER" id="PTHR34404:SF2">
    <property type="entry name" value="CONSERVED SERINE RICH PROTEIN"/>
    <property type="match status" value="1"/>
</dbReference>
<dbReference type="InterPro" id="IPR013429">
    <property type="entry name" value="Regulatory_FmdB_Zinc_ribbon"/>
</dbReference>
<protein>
    <submittedName>
        <fullName evidence="3">Regulatory protein, FmdB family</fullName>
    </submittedName>
</protein>
<sequence>MPLYRYLCESCGHTFSVLDSFDSPDQRDCEECGAKQARRLPSRVGIQYKGQGFYTTNYGRKRSEHSPNGAAQPAKNSSNS</sequence>
<reference evidence="3" key="2">
    <citation type="journal article" date="2012" name="PLoS ONE">
        <title>A Deeply Branching Thermophilic Bacterium with an Ancient Acetyl-CoA Pathway Dominates a Subsurface Ecosystem.</title>
        <authorList>
            <person name="Takami H."/>
            <person name="Noguchi H."/>
            <person name="Takaki Y."/>
            <person name="Uchiyama I."/>
            <person name="Toyoda A."/>
            <person name="Nishi S."/>
            <person name="Chee G.-J."/>
            <person name="Arai W."/>
            <person name="Nunoura T."/>
            <person name="Itoh T."/>
            <person name="Hattori M."/>
            <person name="Takai K."/>
        </authorList>
    </citation>
    <scope>NUCLEOTIDE SEQUENCE</scope>
</reference>
<feature type="region of interest" description="Disordered" evidence="1">
    <location>
        <begin position="56"/>
        <end position="80"/>
    </location>
</feature>
<dbReference type="NCBIfam" id="TIGR02605">
    <property type="entry name" value="CxxC_CxxC_SSSS"/>
    <property type="match status" value="1"/>
</dbReference>
<evidence type="ECO:0000313" key="3">
    <source>
        <dbReference type="EMBL" id="BAL52972.1"/>
    </source>
</evidence>
<dbReference type="AlphaFoldDB" id="H5S9Y6"/>
<feature type="domain" description="Putative regulatory protein FmdB zinc ribbon" evidence="2">
    <location>
        <begin position="1"/>
        <end position="42"/>
    </location>
</feature>
<organism evidence="3">
    <name type="scientific">uncultured Acetothermia bacterium</name>
    <dbReference type="NCBI Taxonomy" id="236499"/>
    <lineage>
        <taxon>Bacteria</taxon>
        <taxon>Candidatus Bipolaricaulota</taxon>
        <taxon>environmental samples</taxon>
    </lineage>
</organism>
<dbReference type="SMART" id="SM00834">
    <property type="entry name" value="CxxC_CXXC_SSSS"/>
    <property type="match status" value="1"/>
</dbReference>
<dbReference type="EMBL" id="AP011644">
    <property type="protein sequence ID" value="BAL52972.1"/>
    <property type="molecule type" value="Genomic_DNA"/>
</dbReference>
<reference evidence="3" key="1">
    <citation type="journal article" date="2005" name="Environ. Microbiol.">
        <title>Genetic and functional properties of uncultivated thermophilic crenarchaeotes from a subsurface gold mine as revealed by analysis of genome fragments.</title>
        <authorList>
            <person name="Nunoura T."/>
            <person name="Hirayama H."/>
            <person name="Takami H."/>
            <person name="Oida H."/>
            <person name="Nishi S."/>
            <person name="Shimamura S."/>
            <person name="Suzuki Y."/>
            <person name="Inagaki F."/>
            <person name="Takai K."/>
            <person name="Nealson K.H."/>
            <person name="Horikoshi K."/>
        </authorList>
    </citation>
    <scope>NUCLEOTIDE SEQUENCE</scope>
</reference>
<gene>
    <name evidence="3" type="ORF">HGMM_F03H09C31</name>
</gene>
<dbReference type="Pfam" id="PF09723">
    <property type="entry name" value="Zn_ribbon_8"/>
    <property type="match status" value="1"/>
</dbReference>
<evidence type="ECO:0000256" key="1">
    <source>
        <dbReference type="SAM" id="MobiDB-lite"/>
    </source>
</evidence>